<dbReference type="AlphaFoldDB" id="A0A497XLJ6"/>
<gene>
    <name evidence="2" type="ORF">BCL90_5168</name>
    <name evidence="3" type="ORF">E3V97_23070</name>
</gene>
<dbReference type="Proteomes" id="UP000297429">
    <property type="component" value="Unassembled WGS sequence"/>
</dbReference>
<proteinExistence type="predicted"/>
<accession>A0A497XLJ6</accession>
<dbReference type="RefSeq" id="WP_121287961.1">
    <property type="nucleotide sequence ID" value="NZ_RCCK01000016.1"/>
</dbReference>
<protein>
    <submittedName>
        <fullName evidence="2">Uncharacterized protein</fullName>
    </submittedName>
</protein>
<sequence>MQGVNKGKHEQLQNALVQLSNLLENEQEDKESIQQAIDYQKKLEYVYSDYQKKLADLEQVVIEYEDFYAHVKAQFLTRKLKELKREIRTKQPAYGLLAENIRLSYGT</sequence>
<reference evidence="2 4" key="1">
    <citation type="submission" date="2018-10" db="EMBL/GenBank/DDBJ databases">
        <title>Genomic Encyclopedia of Archaeal and Bacterial Type Strains, Phase II (KMG-II): from individual species to whole genera.</title>
        <authorList>
            <person name="Goeker M."/>
        </authorList>
    </citation>
    <scope>NUCLEOTIDE SEQUENCE [LARGE SCALE GENOMIC DNA]</scope>
    <source>
        <strain evidence="2 4">DSM 19624</strain>
    </source>
</reference>
<evidence type="ECO:0000313" key="5">
    <source>
        <dbReference type="Proteomes" id="UP000297429"/>
    </source>
</evidence>
<dbReference type="EMBL" id="RCCK01000016">
    <property type="protein sequence ID" value="RLJ69570.1"/>
    <property type="molecule type" value="Genomic_DNA"/>
</dbReference>
<evidence type="ECO:0000313" key="3">
    <source>
        <dbReference type="EMBL" id="TFB28367.1"/>
    </source>
</evidence>
<organism evidence="2 4">
    <name type="scientific">Pedobacter alluvionis</name>
    <dbReference type="NCBI Taxonomy" id="475253"/>
    <lineage>
        <taxon>Bacteria</taxon>
        <taxon>Pseudomonadati</taxon>
        <taxon>Bacteroidota</taxon>
        <taxon>Sphingobacteriia</taxon>
        <taxon>Sphingobacteriales</taxon>
        <taxon>Sphingobacteriaceae</taxon>
        <taxon>Pedobacter</taxon>
    </lineage>
</organism>
<evidence type="ECO:0000313" key="4">
    <source>
        <dbReference type="Proteomes" id="UP000273898"/>
    </source>
</evidence>
<evidence type="ECO:0000256" key="1">
    <source>
        <dbReference type="SAM" id="Coils"/>
    </source>
</evidence>
<feature type="coiled-coil region" evidence="1">
    <location>
        <begin position="9"/>
        <end position="36"/>
    </location>
</feature>
<comment type="caution">
    <text evidence="2">The sequence shown here is derived from an EMBL/GenBank/DDBJ whole genome shotgun (WGS) entry which is preliminary data.</text>
</comment>
<keyword evidence="5" id="KW-1185">Reference proteome</keyword>
<dbReference type="OrthoDB" id="773376at2"/>
<name>A0A497XLJ6_9SPHI</name>
<dbReference type="Proteomes" id="UP000273898">
    <property type="component" value="Unassembled WGS sequence"/>
</dbReference>
<evidence type="ECO:0000313" key="2">
    <source>
        <dbReference type="EMBL" id="RLJ69570.1"/>
    </source>
</evidence>
<dbReference type="EMBL" id="SOPX01000006">
    <property type="protein sequence ID" value="TFB28367.1"/>
    <property type="molecule type" value="Genomic_DNA"/>
</dbReference>
<reference evidence="3 5" key="2">
    <citation type="submission" date="2019-03" db="EMBL/GenBank/DDBJ databases">
        <authorList>
            <person name="He R.-H."/>
        </authorList>
    </citation>
    <scope>NUCLEOTIDE SEQUENCE [LARGE SCALE GENOMIC DNA]</scope>
    <source>
        <strain evidence="3 5">DSM 19624</strain>
    </source>
</reference>
<keyword evidence="1" id="KW-0175">Coiled coil</keyword>